<feature type="region of interest" description="Disordered" evidence="1">
    <location>
        <begin position="43"/>
        <end position="103"/>
    </location>
</feature>
<evidence type="ECO:0008006" key="5">
    <source>
        <dbReference type="Google" id="ProtNLM"/>
    </source>
</evidence>
<dbReference type="EMBL" id="AIMA01000003">
    <property type="protein sequence ID" value="EJF91799.1"/>
    <property type="molecule type" value="Genomic_DNA"/>
</dbReference>
<feature type="signal peptide" evidence="2">
    <location>
        <begin position="1"/>
        <end position="22"/>
    </location>
</feature>
<dbReference type="HOGENOM" id="CLU_161850_0_0_5"/>
<dbReference type="PATRIC" id="fig|1094557.3.peg.24"/>
<name>J0R7T6_9HYPH</name>
<dbReference type="RefSeq" id="WP_007475975.1">
    <property type="nucleotide sequence ID" value="NZ_JH725081.1"/>
</dbReference>
<gene>
    <name evidence="3" type="ORF">ME3_00022</name>
</gene>
<proteinExistence type="predicted"/>
<feature type="compositionally biased region" description="Basic and acidic residues" evidence="1">
    <location>
        <begin position="46"/>
        <end position="76"/>
    </location>
</feature>
<evidence type="ECO:0000313" key="3">
    <source>
        <dbReference type="EMBL" id="EJF91799.1"/>
    </source>
</evidence>
<evidence type="ECO:0000256" key="1">
    <source>
        <dbReference type="SAM" id="MobiDB-lite"/>
    </source>
</evidence>
<dbReference type="AlphaFoldDB" id="J0R7T6"/>
<feature type="chain" id="PRO_5003738610" description="Secreted protein" evidence="2">
    <location>
        <begin position="23"/>
        <end position="103"/>
    </location>
</feature>
<dbReference type="Proteomes" id="UP000009017">
    <property type="component" value="Unassembled WGS sequence"/>
</dbReference>
<comment type="caution">
    <text evidence="3">The sequence shown here is derived from an EMBL/GenBank/DDBJ whole genome shotgun (WGS) entry which is preliminary data.</text>
</comment>
<organism evidence="3 4">
    <name type="scientific">Bartonella melophagi K-2C</name>
    <dbReference type="NCBI Taxonomy" id="1094557"/>
    <lineage>
        <taxon>Bacteria</taxon>
        <taxon>Pseudomonadati</taxon>
        <taxon>Pseudomonadota</taxon>
        <taxon>Alphaproteobacteria</taxon>
        <taxon>Hyphomicrobiales</taxon>
        <taxon>Bartonellaceae</taxon>
        <taxon>Bartonella</taxon>
    </lineage>
</organism>
<evidence type="ECO:0000256" key="2">
    <source>
        <dbReference type="SAM" id="SignalP"/>
    </source>
</evidence>
<keyword evidence="2" id="KW-0732">Signal</keyword>
<keyword evidence="4" id="KW-1185">Reference proteome</keyword>
<accession>J0R7T6</accession>
<dbReference type="OrthoDB" id="7927043at2"/>
<protein>
    <recommendedName>
        <fullName evidence="5">Secreted protein</fullName>
    </recommendedName>
</protein>
<sequence length="103" mass="10762">MVMRRVLRHHVCLCVLSTAVLASLALLTDQNKVYAAAQNCTGVSGGRDDAKGRIECDGKSNGRGDGKGQLSGKRDINMSGKWGTGGSNSDGPAVKVYGGQILR</sequence>
<evidence type="ECO:0000313" key="4">
    <source>
        <dbReference type="Proteomes" id="UP000009017"/>
    </source>
</evidence>
<reference evidence="3 4" key="1">
    <citation type="submission" date="2012-03" db="EMBL/GenBank/DDBJ databases">
        <title>The Genome Sequence of Bartonella melophagi K-2C.</title>
        <authorList>
            <consortium name="The Broad Institute Genome Sequencing Platform"/>
            <consortium name="The Broad Institute Genome Sequencing Center for Infectious Disease"/>
            <person name="Feldgarden M."/>
            <person name="Kirby J."/>
            <person name="Kosoy M."/>
            <person name="Birtles R."/>
            <person name="Probert W.S."/>
            <person name="Chiaraviglio L."/>
            <person name="Young S.K."/>
            <person name="Zeng Q."/>
            <person name="Gargeya S."/>
            <person name="Fitzgerald M."/>
            <person name="Haas B."/>
            <person name="Abouelleil A."/>
            <person name="Alvarado L."/>
            <person name="Arachchi H.M."/>
            <person name="Berlin A."/>
            <person name="Chapman S.B."/>
            <person name="Gearin G."/>
            <person name="Goldberg J."/>
            <person name="Griggs A."/>
            <person name="Gujja S."/>
            <person name="Hansen M."/>
            <person name="Heiman D."/>
            <person name="Howarth C."/>
            <person name="Larimer J."/>
            <person name="Lui A."/>
            <person name="MacDonald P.J.P."/>
            <person name="McCowen C."/>
            <person name="Montmayeur A."/>
            <person name="Murphy C."/>
            <person name="Neiman D."/>
            <person name="Pearson M."/>
            <person name="Priest M."/>
            <person name="Roberts A."/>
            <person name="Saif S."/>
            <person name="Shea T."/>
            <person name="Sisk P."/>
            <person name="Stolte C."/>
            <person name="Sykes S."/>
            <person name="Wortman J."/>
            <person name="Nusbaum C."/>
            <person name="Birren B."/>
        </authorList>
    </citation>
    <scope>NUCLEOTIDE SEQUENCE [LARGE SCALE GENOMIC DNA]</scope>
    <source>
        <strain evidence="3 4">K-2C</strain>
    </source>
</reference>